<keyword evidence="4" id="KW-0804">Transcription</keyword>
<dbReference type="eggNOG" id="ENOG502S9BX">
    <property type="taxonomic scope" value="Eukaryota"/>
</dbReference>
<dbReference type="OrthoDB" id="5418434at2759"/>
<evidence type="ECO:0000256" key="4">
    <source>
        <dbReference type="RuleBase" id="RU364147"/>
    </source>
</evidence>
<dbReference type="GO" id="GO:0003712">
    <property type="term" value="F:transcription coregulator activity"/>
    <property type="evidence" value="ECO:0007669"/>
    <property type="project" value="InterPro"/>
</dbReference>
<feature type="non-terminal residue" evidence="6">
    <location>
        <position position="185"/>
    </location>
</feature>
<keyword evidence="4" id="KW-0805">Transcription regulation</keyword>
<keyword evidence="4" id="KW-0010">Activator</keyword>
<keyword evidence="7" id="KW-1185">Reference proteome</keyword>
<organism evidence="6 7">
    <name type="scientific">Sphaerulina musiva (strain SO2202)</name>
    <name type="common">Poplar stem canker fungus</name>
    <name type="synonym">Septoria musiva</name>
    <dbReference type="NCBI Taxonomy" id="692275"/>
    <lineage>
        <taxon>Eukaryota</taxon>
        <taxon>Fungi</taxon>
        <taxon>Dikarya</taxon>
        <taxon>Ascomycota</taxon>
        <taxon>Pezizomycotina</taxon>
        <taxon>Dothideomycetes</taxon>
        <taxon>Dothideomycetidae</taxon>
        <taxon>Mycosphaerellales</taxon>
        <taxon>Mycosphaerellaceae</taxon>
        <taxon>Sphaerulina</taxon>
    </lineage>
</organism>
<dbReference type="AlphaFoldDB" id="M3CXM7"/>
<evidence type="ECO:0000256" key="1">
    <source>
        <dbReference type="ARBA" id="ARBA00004123"/>
    </source>
</evidence>
<dbReference type="OMA" id="HSIDVRM"/>
<comment type="similarity">
    <text evidence="2 4">Belongs to the Mediator complex subunit 11 family.</text>
</comment>
<feature type="region of interest" description="Disordered" evidence="5">
    <location>
        <begin position="106"/>
        <end position="146"/>
    </location>
</feature>
<protein>
    <recommendedName>
        <fullName evidence="4">Mediator of RNA polymerase II transcription subunit 11</fullName>
    </recommendedName>
    <alternativeName>
        <fullName evidence="4">Mediator complex subunit 11</fullName>
    </alternativeName>
</protein>
<dbReference type="Pfam" id="PF10280">
    <property type="entry name" value="Med11"/>
    <property type="match status" value="1"/>
</dbReference>
<evidence type="ECO:0000313" key="6">
    <source>
        <dbReference type="EMBL" id="EMF08847.1"/>
    </source>
</evidence>
<dbReference type="GO" id="GO:0006357">
    <property type="term" value="P:regulation of transcription by RNA polymerase II"/>
    <property type="evidence" value="ECO:0007669"/>
    <property type="project" value="InterPro"/>
</dbReference>
<dbReference type="HOGENOM" id="CLU_094325_1_1_1"/>
<evidence type="ECO:0000256" key="5">
    <source>
        <dbReference type="SAM" id="MobiDB-lite"/>
    </source>
</evidence>
<dbReference type="EMBL" id="KB456270">
    <property type="protein sequence ID" value="EMF08847.1"/>
    <property type="molecule type" value="Genomic_DNA"/>
</dbReference>
<dbReference type="Proteomes" id="UP000016931">
    <property type="component" value="Unassembled WGS sequence"/>
</dbReference>
<name>M3CXM7_SPHMS</name>
<comment type="subunit">
    <text evidence="4">Component of the Mediator complex.</text>
</comment>
<accession>M3CXM7</accession>
<proteinExistence type="inferred from homology"/>
<gene>
    <name evidence="4" type="primary">MED11</name>
    <name evidence="6" type="ORF">SEPMUDRAFT_11530</name>
</gene>
<dbReference type="GeneID" id="27898285"/>
<comment type="function">
    <text evidence="4">Component of the Mediator complex, a coactivator involved in the regulated transcription of nearly all RNA polymerase II-dependent genes. Mediator functions as a bridge to convey information from gene-specific regulatory proteins to the basal RNA polymerase II transcription machinery. Mediator is recruited to promoters by direct interactions with regulatory proteins and serves as a scaffold for the assembly of a functional pre-initiation complex with RNA polymerase II and the general transcription factors.</text>
</comment>
<comment type="subcellular location">
    <subcellularLocation>
        <location evidence="1 4">Nucleus</location>
    </subcellularLocation>
</comment>
<sequence>MAQPPTTVTITPAERIRELSEINKDVATLLTSAGQAVHALTDRPLNLHASFDDDTPMPDTSSDSLEARREKFKEVSTSFFETLQGVTARLRRQVYALEEAGIITPDPLTAQEQPKAAAASTAPAQSNQRGVVQLPKEQQLDPDRIKNGGLGDLDIGWLNSRSNKVGAEKEAELIQEAKELLQDVL</sequence>
<dbReference type="STRING" id="692275.M3CXM7"/>
<dbReference type="GO" id="GO:0016592">
    <property type="term" value="C:mediator complex"/>
    <property type="evidence" value="ECO:0007669"/>
    <property type="project" value="InterPro"/>
</dbReference>
<evidence type="ECO:0000256" key="2">
    <source>
        <dbReference type="ARBA" id="ARBA00008186"/>
    </source>
</evidence>
<evidence type="ECO:0000313" key="7">
    <source>
        <dbReference type="Proteomes" id="UP000016931"/>
    </source>
</evidence>
<dbReference type="Gene3D" id="1.10.287.3490">
    <property type="match status" value="1"/>
</dbReference>
<dbReference type="RefSeq" id="XP_016756968.1">
    <property type="nucleotide sequence ID" value="XM_016901148.1"/>
</dbReference>
<keyword evidence="3 4" id="KW-0539">Nucleus</keyword>
<reference evidence="6 7" key="1">
    <citation type="journal article" date="2012" name="PLoS Pathog.">
        <title>Diverse lifestyles and strategies of plant pathogenesis encoded in the genomes of eighteen Dothideomycetes fungi.</title>
        <authorList>
            <person name="Ohm R.A."/>
            <person name="Feau N."/>
            <person name="Henrissat B."/>
            <person name="Schoch C.L."/>
            <person name="Horwitz B.A."/>
            <person name="Barry K.W."/>
            <person name="Condon B.J."/>
            <person name="Copeland A.C."/>
            <person name="Dhillon B."/>
            <person name="Glaser F."/>
            <person name="Hesse C.N."/>
            <person name="Kosti I."/>
            <person name="LaButti K."/>
            <person name="Lindquist E.A."/>
            <person name="Lucas S."/>
            <person name="Salamov A.A."/>
            <person name="Bradshaw R.E."/>
            <person name="Ciuffetti L."/>
            <person name="Hamelin R.C."/>
            <person name="Kema G.H.J."/>
            <person name="Lawrence C."/>
            <person name="Scott J.A."/>
            <person name="Spatafora J.W."/>
            <person name="Turgeon B.G."/>
            <person name="de Wit P.J.G.M."/>
            <person name="Zhong S."/>
            <person name="Goodwin S.B."/>
            <person name="Grigoriev I.V."/>
        </authorList>
    </citation>
    <scope>NUCLEOTIDE SEQUENCE [LARGE SCALE GENOMIC DNA]</scope>
    <source>
        <strain evidence="6 7">SO2202</strain>
    </source>
</reference>
<evidence type="ECO:0000256" key="3">
    <source>
        <dbReference type="ARBA" id="ARBA00023242"/>
    </source>
</evidence>
<dbReference type="InterPro" id="IPR019404">
    <property type="entry name" value="Mediator_Med11"/>
</dbReference>
<feature type="compositionally biased region" description="Low complexity" evidence="5">
    <location>
        <begin position="109"/>
        <end position="126"/>
    </location>
</feature>